<protein>
    <submittedName>
        <fullName evidence="6">ABC transporter ATP-binding protein</fullName>
    </submittedName>
</protein>
<dbReference type="Gene3D" id="3.40.50.300">
    <property type="entry name" value="P-loop containing nucleotide triphosphate hydrolases"/>
    <property type="match status" value="1"/>
</dbReference>
<name>A0ABQ5YWL5_9BURK</name>
<dbReference type="PANTHER" id="PTHR43514:SF4">
    <property type="entry name" value="ABC TRANSPORTER I FAMILY MEMBER 10"/>
    <property type="match status" value="1"/>
</dbReference>
<evidence type="ECO:0000256" key="2">
    <source>
        <dbReference type="ARBA" id="ARBA00022519"/>
    </source>
</evidence>
<dbReference type="InterPro" id="IPR017871">
    <property type="entry name" value="ABC_transporter-like_CS"/>
</dbReference>
<evidence type="ECO:0000313" key="6">
    <source>
        <dbReference type="EMBL" id="GLR27611.1"/>
    </source>
</evidence>
<dbReference type="PROSITE" id="PS00211">
    <property type="entry name" value="ABC_TRANSPORTER_1"/>
    <property type="match status" value="1"/>
</dbReference>
<evidence type="ECO:0000259" key="5">
    <source>
        <dbReference type="PROSITE" id="PS50893"/>
    </source>
</evidence>
<accession>A0ABQ5YWL5</accession>
<dbReference type="InterPro" id="IPR050334">
    <property type="entry name" value="Molybdenum_import_ModC"/>
</dbReference>
<dbReference type="EMBL" id="BSOJ01000032">
    <property type="protein sequence ID" value="GLR27611.1"/>
    <property type="molecule type" value="Genomic_DNA"/>
</dbReference>
<sequence length="255" mass="27358">MLSPQPPTDALVTPLIPGSGLLPLAFDEVTLTFRQFSPLNGVSLRIASPGITAIMGPNGAGKSLMLRLLGGLIEPVSGQVRFGEQNRVPRGHIGYVFQTPVLLRRSVKGNLLHALKLAGVARPERKERASALLKMGELHHLADNPARSLSGGEKQRLALLRALACKPALLLLDEPSASLDPQATFLIESLVSRASRAGVKVVLISHDQGQMGRLADEVVFVHKGRVLEQCPADVFLKSPESRQAKAYLSGQLLLD</sequence>
<dbReference type="InterPro" id="IPR027417">
    <property type="entry name" value="P-loop_NTPase"/>
</dbReference>
<feature type="domain" description="ABC transporter" evidence="5">
    <location>
        <begin position="24"/>
        <end position="248"/>
    </location>
</feature>
<dbReference type="PROSITE" id="PS50893">
    <property type="entry name" value="ABC_TRANSPORTER_2"/>
    <property type="match status" value="1"/>
</dbReference>
<keyword evidence="2" id="KW-0997">Cell inner membrane</keyword>
<dbReference type="InterPro" id="IPR003593">
    <property type="entry name" value="AAA+_ATPase"/>
</dbReference>
<proteinExistence type="predicted"/>
<evidence type="ECO:0000256" key="1">
    <source>
        <dbReference type="ARBA" id="ARBA00022475"/>
    </source>
</evidence>
<dbReference type="GO" id="GO:0005524">
    <property type="term" value="F:ATP binding"/>
    <property type="evidence" value="ECO:0007669"/>
    <property type="project" value="UniProtKB-KW"/>
</dbReference>
<keyword evidence="1" id="KW-1003">Cell membrane</keyword>
<keyword evidence="4 6" id="KW-0067">ATP-binding</keyword>
<dbReference type="SMART" id="SM00382">
    <property type="entry name" value="AAA"/>
    <property type="match status" value="1"/>
</dbReference>
<keyword evidence="3" id="KW-0547">Nucleotide-binding</keyword>
<comment type="caution">
    <text evidence="6">The sequence shown here is derived from an EMBL/GenBank/DDBJ whole genome shotgun (WGS) entry which is preliminary data.</text>
</comment>
<organism evidence="6 7">
    <name type="scientific">Limnobacter litoralis</name>
    <dbReference type="NCBI Taxonomy" id="481366"/>
    <lineage>
        <taxon>Bacteria</taxon>
        <taxon>Pseudomonadati</taxon>
        <taxon>Pseudomonadota</taxon>
        <taxon>Betaproteobacteria</taxon>
        <taxon>Burkholderiales</taxon>
        <taxon>Burkholderiaceae</taxon>
        <taxon>Limnobacter</taxon>
    </lineage>
</organism>
<dbReference type="Proteomes" id="UP001156664">
    <property type="component" value="Unassembled WGS sequence"/>
</dbReference>
<evidence type="ECO:0000313" key="7">
    <source>
        <dbReference type="Proteomes" id="UP001156664"/>
    </source>
</evidence>
<dbReference type="InterPro" id="IPR003439">
    <property type="entry name" value="ABC_transporter-like_ATP-bd"/>
</dbReference>
<gene>
    <name evidence="6" type="ORF">GCM10007875_27020</name>
</gene>
<evidence type="ECO:0000256" key="3">
    <source>
        <dbReference type="ARBA" id="ARBA00022741"/>
    </source>
</evidence>
<dbReference type="RefSeq" id="WP_284282448.1">
    <property type="nucleotide sequence ID" value="NZ_BSOJ01000032.1"/>
</dbReference>
<evidence type="ECO:0000256" key="4">
    <source>
        <dbReference type="ARBA" id="ARBA00022840"/>
    </source>
</evidence>
<keyword evidence="7" id="KW-1185">Reference proteome</keyword>
<keyword evidence="2" id="KW-0472">Membrane</keyword>
<reference evidence="7" key="1">
    <citation type="journal article" date="2019" name="Int. J. Syst. Evol. Microbiol.">
        <title>The Global Catalogue of Microorganisms (GCM) 10K type strain sequencing project: providing services to taxonomists for standard genome sequencing and annotation.</title>
        <authorList>
            <consortium name="The Broad Institute Genomics Platform"/>
            <consortium name="The Broad Institute Genome Sequencing Center for Infectious Disease"/>
            <person name="Wu L."/>
            <person name="Ma J."/>
        </authorList>
    </citation>
    <scope>NUCLEOTIDE SEQUENCE [LARGE SCALE GENOMIC DNA]</scope>
    <source>
        <strain evidence="7">NBRC 105857</strain>
    </source>
</reference>
<dbReference type="SUPFAM" id="SSF52540">
    <property type="entry name" value="P-loop containing nucleoside triphosphate hydrolases"/>
    <property type="match status" value="1"/>
</dbReference>
<dbReference type="PANTHER" id="PTHR43514">
    <property type="entry name" value="ABC TRANSPORTER I FAMILY MEMBER 10"/>
    <property type="match status" value="1"/>
</dbReference>
<dbReference type="Pfam" id="PF00005">
    <property type="entry name" value="ABC_tran"/>
    <property type="match status" value="1"/>
</dbReference>